<evidence type="ECO:0000259" key="4">
    <source>
        <dbReference type="PROSITE" id="PS50110"/>
    </source>
</evidence>
<evidence type="ECO:0000256" key="2">
    <source>
        <dbReference type="ARBA" id="ARBA00034247"/>
    </source>
</evidence>
<dbReference type="Proteomes" id="UP000241193">
    <property type="component" value="Unassembled WGS sequence"/>
</dbReference>
<keyword evidence="7" id="KW-1185">Reference proteome</keyword>
<feature type="domain" description="Response regulatory" evidence="4">
    <location>
        <begin position="13"/>
        <end position="128"/>
    </location>
</feature>
<dbReference type="InterPro" id="IPR001789">
    <property type="entry name" value="Sig_transdc_resp-reg_receiver"/>
</dbReference>
<dbReference type="InterPro" id="IPR050469">
    <property type="entry name" value="Diguanylate_Cyclase"/>
</dbReference>
<dbReference type="CDD" id="cd01949">
    <property type="entry name" value="GGDEF"/>
    <property type="match status" value="1"/>
</dbReference>
<dbReference type="NCBIfam" id="TIGR00254">
    <property type="entry name" value="GGDEF"/>
    <property type="match status" value="1"/>
</dbReference>
<dbReference type="PROSITE" id="PS50110">
    <property type="entry name" value="RESPONSE_REGULATORY"/>
    <property type="match status" value="1"/>
</dbReference>
<dbReference type="InterPro" id="IPR029787">
    <property type="entry name" value="Nucleotide_cyclase"/>
</dbReference>
<dbReference type="SUPFAM" id="SSF55073">
    <property type="entry name" value="Nucleotide cyclase"/>
    <property type="match status" value="1"/>
</dbReference>
<dbReference type="Gene3D" id="3.30.70.270">
    <property type="match status" value="1"/>
</dbReference>
<accession>A0A2T4IIK3</accession>
<dbReference type="EMBL" id="PZKC01000002">
    <property type="protein sequence ID" value="PTD97605.1"/>
    <property type="molecule type" value="Genomic_DNA"/>
</dbReference>
<dbReference type="GO" id="GO:0052621">
    <property type="term" value="F:diguanylate cyclase activity"/>
    <property type="evidence" value="ECO:0007669"/>
    <property type="project" value="UniProtKB-EC"/>
</dbReference>
<dbReference type="EC" id="2.7.7.65" evidence="1"/>
<dbReference type="SMART" id="SM00267">
    <property type="entry name" value="GGDEF"/>
    <property type="match status" value="1"/>
</dbReference>
<proteinExistence type="predicted"/>
<evidence type="ECO:0000313" key="7">
    <source>
        <dbReference type="Proteomes" id="UP000241193"/>
    </source>
</evidence>
<dbReference type="Pfam" id="PF00072">
    <property type="entry name" value="Response_reg"/>
    <property type="match status" value="1"/>
</dbReference>
<evidence type="ECO:0000313" key="6">
    <source>
        <dbReference type="EMBL" id="PTD97605.1"/>
    </source>
</evidence>
<dbReference type="SMART" id="SM00448">
    <property type="entry name" value="REC"/>
    <property type="match status" value="1"/>
</dbReference>
<dbReference type="GO" id="GO:0000160">
    <property type="term" value="P:phosphorelay signal transduction system"/>
    <property type="evidence" value="ECO:0007669"/>
    <property type="project" value="InterPro"/>
</dbReference>
<dbReference type="Pfam" id="PF00990">
    <property type="entry name" value="GGDEF"/>
    <property type="match status" value="1"/>
</dbReference>
<evidence type="ECO:0000256" key="3">
    <source>
        <dbReference type="PROSITE-ProRule" id="PRU00169"/>
    </source>
</evidence>
<dbReference type="FunFam" id="3.30.70.270:FF:000001">
    <property type="entry name" value="Diguanylate cyclase domain protein"/>
    <property type="match status" value="1"/>
</dbReference>
<dbReference type="GO" id="GO:0043709">
    <property type="term" value="P:cell adhesion involved in single-species biofilm formation"/>
    <property type="evidence" value="ECO:0007669"/>
    <property type="project" value="TreeGrafter"/>
</dbReference>
<dbReference type="InterPro" id="IPR000160">
    <property type="entry name" value="GGDEF_dom"/>
</dbReference>
<dbReference type="PROSITE" id="PS50887">
    <property type="entry name" value="GGDEF"/>
    <property type="match status" value="1"/>
</dbReference>
<keyword evidence="3" id="KW-0597">Phosphoprotein</keyword>
<dbReference type="OrthoDB" id="9813903at2"/>
<feature type="domain" description="GGDEF" evidence="5">
    <location>
        <begin position="171"/>
        <end position="308"/>
    </location>
</feature>
<dbReference type="PANTHER" id="PTHR45138">
    <property type="entry name" value="REGULATORY COMPONENTS OF SENSORY TRANSDUCTION SYSTEM"/>
    <property type="match status" value="1"/>
</dbReference>
<dbReference type="AlphaFoldDB" id="A0A2T4IIK3"/>
<dbReference type="InterPro" id="IPR043128">
    <property type="entry name" value="Rev_trsase/Diguanyl_cyclase"/>
</dbReference>
<comment type="catalytic activity">
    <reaction evidence="2">
        <text>2 GTP = 3',3'-c-di-GMP + 2 diphosphate</text>
        <dbReference type="Rhea" id="RHEA:24898"/>
        <dbReference type="ChEBI" id="CHEBI:33019"/>
        <dbReference type="ChEBI" id="CHEBI:37565"/>
        <dbReference type="ChEBI" id="CHEBI:58805"/>
        <dbReference type="EC" id="2.7.7.65"/>
    </reaction>
</comment>
<organism evidence="6 7">
    <name type="scientific">Pseudothauera lacus</name>
    <dbReference type="NCBI Taxonomy" id="2136175"/>
    <lineage>
        <taxon>Bacteria</taxon>
        <taxon>Pseudomonadati</taxon>
        <taxon>Pseudomonadota</taxon>
        <taxon>Betaproteobacteria</taxon>
        <taxon>Rhodocyclales</taxon>
        <taxon>Zoogloeaceae</taxon>
        <taxon>Pseudothauera</taxon>
    </lineage>
</organism>
<reference evidence="6 7" key="2">
    <citation type="submission" date="2018-04" db="EMBL/GenBank/DDBJ databases">
        <title>Thauera lacus sp. nov., isolated from an saline lake in Inner Mongolia, China.</title>
        <authorList>
            <person name="Liang Q.-Y."/>
        </authorList>
    </citation>
    <scope>NUCLEOTIDE SEQUENCE [LARGE SCALE GENOMIC DNA]</scope>
    <source>
        <strain evidence="6 7">D20</strain>
    </source>
</reference>
<dbReference type="PANTHER" id="PTHR45138:SF9">
    <property type="entry name" value="DIGUANYLATE CYCLASE DGCM-RELATED"/>
    <property type="match status" value="1"/>
</dbReference>
<evidence type="ECO:0000259" key="5">
    <source>
        <dbReference type="PROSITE" id="PS50887"/>
    </source>
</evidence>
<dbReference type="InterPro" id="IPR011006">
    <property type="entry name" value="CheY-like_superfamily"/>
</dbReference>
<comment type="caution">
    <text evidence="6">The sequence shown here is derived from an EMBL/GenBank/DDBJ whole genome shotgun (WGS) entry which is preliminary data.</text>
</comment>
<feature type="modified residue" description="4-aspartylphosphate" evidence="3">
    <location>
        <position position="61"/>
    </location>
</feature>
<sequence>MRAEYSSPTAMPKLLVVDDQPLFIQTMHEIFRDQYEIFMARNGEQALAQAGRLCPDLILLDLNMPDISGMEVCQRLKQNPALADIPVLFVTAEEDFESESLALEAGGADYITKPVNPAVVRARVRTHLTLKAQADQLRALAYLDGLTGVANRRYFDQHLDAEWARSQRHHMPLSLILLDIDFFKTYNDHLGHIAGDQCLKAVAGALQALPKRGHDFVARYGGEEFVVLLADCDLPCALRKAAALQEAVAQLAIQHPASTVSELVTISLGVASTVAGAAHTAGELLDAADRQLYAAKQAGRNRISPAADHAGTAGSTPP</sequence>
<dbReference type="SUPFAM" id="SSF52172">
    <property type="entry name" value="CheY-like"/>
    <property type="match status" value="1"/>
</dbReference>
<reference evidence="6 7" key="1">
    <citation type="submission" date="2018-03" db="EMBL/GenBank/DDBJ databases">
        <authorList>
            <person name="Keele B.F."/>
        </authorList>
    </citation>
    <scope>NUCLEOTIDE SEQUENCE [LARGE SCALE GENOMIC DNA]</scope>
    <source>
        <strain evidence="6 7">D20</strain>
    </source>
</reference>
<dbReference type="GO" id="GO:1902201">
    <property type="term" value="P:negative regulation of bacterial-type flagellum-dependent cell motility"/>
    <property type="evidence" value="ECO:0007669"/>
    <property type="project" value="TreeGrafter"/>
</dbReference>
<dbReference type="GO" id="GO:0005886">
    <property type="term" value="C:plasma membrane"/>
    <property type="evidence" value="ECO:0007669"/>
    <property type="project" value="TreeGrafter"/>
</dbReference>
<gene>
    <name evidence="6" type="ORF">C8261_02705</name>
</gene>
<name>A0A2T4IIK3_9RHOO</name>
<dbReference type="Gene3D" id="3.40.50.2300">
    <property type="match status" value="1"/>
</dbReference>
<protein>
    <recommendedName>
        <fullName evidence="1">diguanylate cyclase</fullName>
        <ecNumber evidence="1">2.7.7.65</ecNumber>
    </recommendedName>
</protein>
<evidence type="ECO:0000256" key="1">
    <source>
        <dbReference type="ARBA" id="ARBA00012528"/>
    </source>
</evidence>